<accession>A0A9Y1BKQ2</accession>
<dbReference type="InterPro" id="IPR029063">
    <property type="entry name" value="SAM-dependent_MTases_sf"/>
</dbReference>
<name>A0A9Y1BKQ2_9ARCH</name>
<dbReference type="CDD" id="cd02440">
    <property type="entry name" value="AdoMet_MTases"/>
    <property type="match status" value="1"/>
</dbReference>
<reference evidence="2" key="1">
    <citation type="journal article" date="2022" name="Nat. Microbiol.">
        <title>Unique mobile elements and scalable gene flow at the prokaryote-eukaryote boundary revealed by circularized Asgard archaea genomes.</title>
        <authorList>
            <person name="Wu F."/>
            <person name="Speth D.R."/>
            <person name="Philosof A."/>
            <person name="Cremiere A."/>
            <person name="Narayanan A."/>
            <person name="Barco R.A."/>
            <person name="Connon S.A."/>
            <person name="Amend J.P."/>
            <person name="Antoshechkin I.A."/>
            <person name="Orphan V.J."/>
        </authorList>
    </citation>
    <scope>NUCLEOTIDE SEQUENCE</scope>
    <source>
        <strain evidence="2">PM71</strain>
    </source>
</reference>
<protein>
    <submittedName>
        <fullName evidence="2">Methyltransferase domain-containing protein</fullName>
    </submittedName>
</protein>
<dbReference type="Proteomes" id="UP001201020">
    <property type="component" value="Chromosome"/>
</dbReference>
<dbReference type="AlphaFoldDB" id="A0A9Y1BKQ2"/>
<keyword evidence="2" id="KW-0808">Transferase</keyword>
<keyword evidence="2" id="KW-0489">Methyltransferase</keyword>
<gene>
    <name evidence="2" type="ORF">K9W45_12695</name>
</gene>
<feature type="domain" description="Methyltransferase type 11" evidence="1">
    <location>
        <begin position="47"/>
        <end position="137"/>
    </location>
</feature>
<dbReference type="SUPFAM" id="SSF53335">
    <property type="entry name" value="S-adenosyl-L-methionine-dependent methyltransferases"/>
    <property type="match status" value="1"/>
</dbReference>
<dbReference type="PANTHER" id="PTHR43591">
    <property type="entry name" value="METHYLTRANSFERASE"/>
    <property type="match status" value="1"/>
</dbReference>
<dbReference type="GO" id="GO:0032259">
    <property type="term" value="P:methylation"/>
    <property type="evidence" value="ECO:0007669"/>
    <property type="project" value="UniProtKB-KW"/>
</dbReference>
<sequence length="189" mass="21768">MRKKKFRVRRSYDETAEMYDRRYISIQNKKYLDIIKHFKIPSNEPILDVGAGTGLFSKFLEKQNQVISCDISFNMLKEGIKNNGLIFTIVCDSDALPIRRDSISIITCFSVIQNVPEPLNTINQFNLILKEGGKVILTALAKLFSLEKLHELTDNYCKVIDSWKLPIEDNAIVFHKPKKEKNSDNAIKD</sequence>
<dbReference type="InterPro" id="IPR013216">
    <property type="entry name" value="Methyltransf_11"/>
</dbReference>
<proteinExistence type="predicted"/>
<evidence type="ECO:0000313" key="2">
    <source>
        <dbReference type="EMBL" id="UJG40680.1"/>
    </source>
</evidence>
<organism evidence="2">
    <name type="scientific">Candidatus Heimdallarchaeum aukensis</name>
    <dbReference type="NCBI Taxonomy" id="2876573"/>
    <lineage>
        <taxon>Archaea</taxon>
        <taxon>Promethearchaeati</taxon>
        <taxon>Candidatus Heimdallarchaeota</taxon>
        <taxon>Candidatus Heimdallarchaeia (ex Rinke et al. 2021) (nom. nud.)</taxon>
        <taxon>Candidatus Heimdallarchaeales</taxon>
        <taxon>Candidatus Heimdallarchaeaceae</taxon>
        <taxon>Candidatus Heimdallarchaeum</taxon>
    </lineage>
</organism>
<dbReference type="EMBL" id="CP084166">
    <property type="protein sequence ID" value="UJG40680.1"/>
    <property type="molecule type" value="Genomic_DNA"/>
</dbReference>
<dbReference type="Gene3D" id="3.40.50.150">
    <property type="entry name" value="Vaccinia Virus protein VP39"/>
    <property type="match status" value="1"/>
</dbReference>
<evidence type="ECO:0000259" key="1">
    <source>
        <dbReference type="Pfam" id="PF08241"/>
    </source>
</evidence>
<dbReference type="Pfam" id="PF08241">
    <property type="entry name" value="Methyltransf_11"/>
    <property type="match status" value="1"/>
</dbReference>
<dbReference type="GO" id="GO:0008757">
    <property type="term" value="F:S-adenosylmethionine-dependent methyltransferase activity"/>
    <property type="evidence" value="ECO:0007669"/>
    <property type="project" value="InterPro"/>
</dbReference>